<sequence>MAGGLQTALRGTPEGNICLSHDSPLPNVSTNLVLIKVKAVSINPVDSKMTDAYVTTGAVAGCDFAGVVEQIGPDVTNVKVGDRVSTSVMGMNPLNPTVGAFAEYTTASENLLLNLPHDMSFEEGASLPTSFLTAGLALFHNMDLPGRPFSPSEKNITVLVYGGSSATGTAAIQLLKLAGFNILTTCSPHNFDLVRECGAKTVFDYQDPNCISDIKKHTKNGLRYVLDCISTLASMQFCYKVMGRPGGMYTALEPYPESIAQTRSVIRPDWILTLQVLGHDIVWPEPHHRSASEDIAEFGATWTTILNRLLKDGLIKPHPLIVRGGGLTKVLEGVEDIRSKKVSGKKIVYLL</sequence>
<comment type="caution">
    <text evidence="7">The sequence shown here is derived from an EMBL/GenBank/DDBJ whole genome shotgun (WGS) entry which is preliminary data.</text>
</comment>
<dbReference type="SUPFAM" id="SSF51735">
    <property type="entry name" value="NAD(P)-binding Rossmann-fold domains"/>
    <property type="match status" value="1"/>
</dbReference>
<evidence type="ECO:0000256" key="4">
    <source>
        <dbReference type="ARBA" id="ARBA00022857"/>
    </source>
</evidence>
<dbReference type="InterPro" id="IPR020843">
    <property type="entry name" value="ER"/>
</dbReference>
<feature type="domain" description="Enoyl reductase (ER)" evidence="6">
    <location>
        <begin position="11"/>
        <end position="348"/>
    </location>
</feature>
<dbReference type="GO" id="GO:0000166">
    <property type="term" value="F:nucleotide binding"/>
    <property type="evidence" value="ECO:0007669"/>
    <property type="project" value="UniProtKB-KW"/>
</dbReference>
<protein>
    <submittedName>
        <fullName evidence="7">NAD(P)-binding protein</fullName>
    </submittedName>
</protein>
<dbReference type="GO" id="GO:0016651">
    <property type="term" value="F:oxidoreductase activity, acting on NAD(P)H"/>
    <property type="evidence" value="ECO:0007669"/>
    <property type="project" value="InterPro"/>
</dbReference>
<accession>A0A9W9NXM3</accession>
<evidence type="ECO:0000256" key="3">
    <source>
        <dbReference type="ARBA" id="ARBA00022741"/>
    </source>
</evidence>
<dbReference type="InterPro" id="IPR036291">
    <property type="entry name" value="NAD(P)-bd_dom_sf"/>
</dbReference>
<evidence type="ECO:0000256" key="1">
    <source>
        <dbReference type="ARBA" id="ARBA00008072"/>
    </source>
</evidence>
<dbReference type="SMART" id="SM00829">
    <property type="entry name" value="PKS_ER"/>
    <property type="match status" value="1"/>
</dbReference>
<comment type="subunit">
    <text evidence="2">Monomer.</text>
</comment>
<keyword evidence="3" id="KW-0547">Nucleotide-binding</keyword>
<evidence type="ECO:0000259" key="6">
    <source>
        <dbReference type="SMART" id="SM00829"/>
    </source>
</evidence>
<dbReference type="InterPro" id="IPR013149">
    <property type="entry name" value="ADH-like_C"/>
</dbReference>
<dbReference type="SUPFAM" id="SSF50129">
    <property type="entry name" value="GroES-like"/>
    <property type="match status" value="1"/>
</dbReference>
<proteinExistence type="inferred from homology"/>
<evidence type="ECO:0000256" key="5">
    <source>
        <dbReference type="ARBA" id="ARBA00023002"/>
    </source>
</evidence>
<dbReference type="PANTHER" id="PTHR45348">
    <property type="entry name" value="HYPOTHETICAL OXIDOREDUCTASE (EUROFUNG)"/>
    <property type="match status" value="1"/>
</dbReference>
<dbReference type="InterPro" id="IPR047122">
    <property type="entry name" value="Trans-enoyl_RdTase-like"/>
</dbReference>
<dbReference type="AlphaFoldDB" id="A0A9W9NXM3"/>
<dbReference type="OrthoDB" id="48317at2759"/>
<dbReference type="Gene3D" id="3.90.180.10">
    <property type="entry name" value="Medium-chain alcohol dehydrogenases, catalytic domain"/>
    <property type="match status" value="1"/>
</dbReference>
<dbReference type="Gene3D" id="3.40.50.720">
    <property type="entry name" value="NAD(P)-binding Rossmann-like Domain"/>
    <property type="match status" value="1"/>
</dbReference>
<keyword evidence="5" id="KW-0560">Oxidoreductase</keyword>
<evidence type="ECO:0000313" key="7">
    <source>
        <dbReference type="EMBL" id="KAJ5231500.1"/>
    </source>
</evidence>
<gene>
    <name evidence="7" type="ORF">N7469_006088</name>
</gene>
<dbReference type="InterPro" id="IPR011032">
    <property type="entry name" value="GroES-like_sf"/>
</dbReference>
<dbReference type="Pfam" id="PF08240">
    <property type="entry name" value="ADH_N"/>
    <property type="match status" value="1"/>
</dbReference>
<dbReference type="Pfam" id="PF00107">
    <property type="entry name" value="ADH_zinc_N"/>
    <property type="match status" value="1"/>
</dbReference>
<evidence type="ECO:0000313" key="8">
    <source>
        <dbReference type="Proteomes" id="UP001147733"/>
    </source>
</evidence>
<organism evidence="7 8">
    <name type="scientific">Penicillium citrinum</name>
    <dbReference type="NCBI Taxonomy" id="5077"/>
    <lineage>
        <taxon>Eukaryota</taxon>
        <taxon>Fungi</taxon>
        <taxon>Dikarya</taxon>
        <taxon>Ascomycota</taxon>
        <taxon>Pezizomycotina</taxon>
        <taxon>Eurotiomycetes</taxon>
        <taxon>Eurotiomycetidae</taxon>
        <taxon>Eurotiales</taxon>
        <taxon>Aspergillaceae</taxon>
        <taxon>Penicillium</taxon>
    </lineage>
</organism>
<dbReference type="GeneID" id="81384173"/>
<reference evidence="7" key="2">
    <citation type="journal article" date="2023" name="IMA Fungus">
        <title>Comparative genomic study of the Penicillium genus elucidates a diverse pangenome and 15 lateral gene transfer events.</title>
        <authorList>
            <person name="Petersen C."/>
            <person name="Sorensen T."/>
            <person name="Nielsen M.R."/>
            <person name="Sondergaard T.E."/>
            <person name="Sorensen J.L."/>
            <person name="Fitzpatrick D.A."/>
            <person name="Frisvad J.C."/>
            <person name="Nielsen K.L."/>
        </authorList>
    </citation>
    <scope>NUCLEOTIDE SEQUENCE</scope>
    <source>
        <strain evidence="7">IBT 23319</strain>
    </source>
</reference>
<keyword evidence="8" id="KW-1185">Reference proteome</keyword>
<dbReference type="EMBL" id="JAPQKT010000005">
    <property type="protein sequence ID" value="KAJ5231500.1"/>
    <property type="molecule type" value="Genomic_DNA"/>
</dbReference>
<dbReference type="CDD" id="cd08249">
    <property type="entry name" value="enoyl_reductase_like"/>
    <property type="match status" value="1"/>
</dbReference>
<dbReference type="Proteomes" id="UP001147733">
    <property type="component" value="Unassembled WGS sequence"/>
</dbReference>
<keyword evidence="4" id="KW-0521">NADP</keyword>
<dbReference type="PANTHER" id="PTHR45348:SF1">
    <property type="entry name" value="TRANS-ENOYL REDUCTASE STHE"/>
    <property type="match status" value="1"/>
</dbReference>
<reference evidence="7" key="1">
    <citation type="submission" date="2022-11" db="EMBL/GenBank/DDBJ databases">
        <authorList>
            <person name="Petersen C."/>
        </authorList>
    </citation>
    <scope>NUCLEOTIDE SEQUENCE</scope>
    <source>
        <strain evidence="7">IBT 23319</strain>
    </source>
</reference>
<comment type="similarity">
    <text evidence="1">Belongs to the zinc-containing alcohol dehydrogenase family.</text>
</comment>
<dbReference type="InterPro" id="IPR013154">
    <property type="entry name" value="ADH-like_N"/>
</dbReference>
<name>A0A9W9NXM3_PENCI</name>
<evidence type="ECO:0000256" key="2">
    <source>
        <dbReference type="ARBA" id="ARBA00011245"/>
    </source>
</evidence>
<dbReference type="RefSeq" id="XP_056500244.1">
    <property type="nucleotide sequence ID" value="XM_056645006.1"/>
</dbReference>